<proteinExistence type="predicted"/>
<accession>A0A7W6GET7</accession>
<dbReference type="PANTHER" id="PTHR42815">
    <property type="entry name" value="FAD-BINDING, PUTATIVE (AFU_ORTHOLOGUE AFUA_6G07600)-RELATED"/>
    <property type="match status" value="1"/>
</dbReference>
<keyword evidence="3" id="KW-1185">Reference proteome</keyword>
<protein>
    <recommendedName>
        <fullName evidence="1">Pyridoxamine 5'-phosphate oxidase N-terminal domain-containing protein</fullName>
    </recommendedName>
</protein>
<reference evidence="2 3" key="1">
    <citation type="submission" date="2020-08" db="EMBL/GenBank/DDBJ databases">
        <title>Genomic Encyclopedia of Type Strains, Phase IV (KMG-IV): sequencing the most valuable type-strain genomes for metagenomic binning, comparative biology and taxonomic classification.</title>
        <authorList>
            <person name="Goeker M."/>
        </authorList>
    </citation>
    <scope>NUCLEOTIDE SEQUENCE [LARGE SCALE GENOMIC DNA]</scope>
    <source>
        <strain evidence="2 3">DSM 25481</strain>
    </source>
</reference>
<feature type="domain" description="Pyridoxamine 5'-phosphate oxidase N-terminal" evidence="1">
    <location>
        <begin position="34"/>
        <end position="133"/>
    </location>
</feature>
<dbReference type="InterPro" id="IPR012349">
    <property type="entry name" value="Split_barrel_FMN-bd"/>
</dbReference>
<sequence>MTVTYGPEHLALQQEHDSRGLAELWQQKLIHGELTPEEQAFIASRDMFFLATVDGEGKPTVSYKGGPVGFVRVLDAVTLAFPGYDGNGMFLSAGNIATTHSVGMLFIDFETPHRLRVQGEAEVVRDGELVASFPGAAYALRVRVTDAFVNCARYIHRYRRVETSRHVPQASGEQPLAEWKRIDWVQPHLPSRDRDPAAAAGELTMEEYGAKTAACDT</sequence>
<dbReference type="Gene3D" id="2.30.110.10">
    <property type="entry name" value="Electron Transport, Fmn-binding Protein, Chain A"/>
    <property type="match status" value="1"/>
</dbReference>
<evidence type="ECO:0000313" key="3">
    <source>
        <dbReference type="Proteomes" id="UP000528964"/>
    </source>
</evidence>
<dbReference type="EMBL" id="JACIDR010000001">
    <property type="protein sequence ID" value="MBB3972575.1"/>
    <property type="molecule type" value="Genomic_DNA"/>
</dbReference>
<dbReference type="AlphaFoldDB" id="A0A7W6GET7"/>
<dbReference type="SUPFAM" id="SSF50475">
    <property type="entry name" value="FMN-binding split barrel"/>
    <property type="match status" value="1"/>
</dbReference>
<dbReference type="InterPro" id="IPR011576">
    <property type="entry name" value="Pyridox_Oxase_N"/>
</dbReference>
<evidence type="ECO:0000313" key="2">
    <source>
        <dbReference type="EMBL" id="MBB3972575.1"/>
    </source>
</evidence>
<dbReference type="Proteomes" id="UP000528964">
    <property type="component" value="Unassembled WGS sequence"/>
</dbReference>
<comment type="caution">
    <text evidence="2">The sequence shown here is derived from an EMBL/GenBank/DDBJ whole genome shotgun (WGS) entry which is preliminary data.</text>
</comment>
<organism evidence="2 3">
    <name type="scientific">Hansschlegelia beijingensis</name>
    <dbReference type="NCBI Taxonomy" id="1133344"/>
    <lineage>
        <taxon>Bacteria</taxon>
        <taxon>Pseudomonadati</taxon>
        <taxon>Pseudomonadota</taxon>
        <taxon>Alphaproteobacteria</taxon>
        <taxon>Hyphomicrobiales</taxon>
        <taxon>Methylopilaceae</taxon>
        <taxon>Hansschlegelia</taxon>
    </lineage>
</organism>
<dbReference type="Pfam" id="PF01243">
    <property type="entry name" value="PNPOx_N"/>
    <property type="match status" value="1"/>
</dbReference>
<gene>
    <name evidence="2" type="ORF">GGR24_001208</name>
</gene>
<name>A0A7W6GET7_9HYPH</name>
<dbReference type="PANTHER" id="PTHR42815:SF2">
    <property type="entry name" value="FAD-BINDING, PUTATIVE (AFU_ORTHOLOGUE AFUA_6G07600)-RELATED"/>
    <property type="match status" value="1"/>
</dbReference>
<evidence type="ECO:0000259" key="1">
    <source>
        <dbReference type="Pfam" id="PF01243"/>
    </source>
</evidence>
<dbReference type="RefSeq" id="WP_183394358.1">
    <property type="nucleotide sequence ID" value="NZ_JACIDR010000001.1"/>
</dbReference>